<dbReference type="AlphaFoldDB" id="A0A1V4AVF6"/>
<sequence length="188" mass="21398">MSLSLYAVYKEMKIRLLIEAPLFLCVLLVISGFSYAQGEQGENNVNNIQEKLTIENHNLEKLRTQLQILETSNKKERLGQGKDGQPRERKRGKQDNKTLVVINPNENITITKEIDEYDIPVCSIDAVQVKITDVLQALSASFGKSILVDDELDPTSLASYVNISIKKKFFARYIRSGVGYARFRIYPR</sequence>
<reference evidence="2 3" key="1">
    <citation type="journal article" date="2017" name="Water Res.">
        <title>Discovery and metagenomic analysis of an anammox bacterial enrichment related to Candidatus "Brocadia caroliniensis" in a full-scale glycerol-fed nitritation-denitritation separate centrate treatment process.</title>
        <authorList>
            <person name="Park H."/>
            <person name="Brotto A.C."/>
            <person name="van Loosdrecht M.C."/>
            <person name="Chandran K."/>
        </authorList>
    </citation>
    <scope>NUCLEOTIDE SEQUENCE [LARGE SCALE GENOMIC DNA]</scope>
    <source>
        <strain evidence="2">26THWARD</strain>
    </source>
</reference>
<dbReference type="EMBL" id="AYTS01000044">
    <property type="protein sequence ID" value="OOP57095.1"/>
    <property type="molecule type" value="Genomic_DNA"/>
</dbReference>
<gene>
    <name evidence="2" type="ORF">AYP45_05230</name>
</gene>
<evidence type="ECO:0000313" key="2">
    <source>
        <dbReference type="EMBL" id="OOP57095.1"/>
    </source>
</evidence>
<evidence type="ECO:0000256" key="1">
    <source>
        <dbReference type="SAM" id="MobiDB-lite"/>
    </source>
</evidence>
<comment type="caution">
    <text evidence="2">The sequence shown here is derived from an EMBL/GenBank/DDBJ whole genome shotgun (WGS) entry which is preliminary data.</text>
</comment>
<proteinExistence type="predicted"/>
<organism evidence="2 3">
    <name type="scientific">Candidatus Brocadia carolinensis</name>
    <dbReference type="NCBI Taxonomy" id="1004156"/>
    <lineage>
        <taxon>Bacteria</taxon>
        <taxon>Pseudomonadati</taxon>
        <taxon>Planctomycetota</taxon>
        <taxon>Candidatus Brocadiia</taxon>
        <taxon>Candidatus Brocadiales</taxon>
        <taxon>Candidatus Brocadiaceae</taxon>
        <taxon>Candidatus Brocadia</taxon>
    </lineage>
</organism>
<dbReference type="STRING" id="1004156.AYP45_05230"/>
<name>A0A1V4AVF6_9BACT</name>
<feature type="region of interest" description="Disordered" evidence="1">
    <location>
        <begin position="75"/>
        <end position="96"/>
    </location>
</feature>
<dbReference type="Proteomes" id="UP000189681">
    <property type="component" value="Unassembled WGS sequence"/>
</dbReference>
<evidence type="ECO:0000313" key="3">
    <source>
        <dbReference type="Proteomes" id="UP000189681"/>
    </source>
</evidence>
<protein>
    <submittedName>
        <fullName evidence="2">Uncharacterized protein</fullName>
    </submittedName>
</protein>
<feature type="compositionally biased region" description="Basic and acidic residues" evidence="1">
    <location>
        <begin position="75"/>
        <end position="87"/>
    </location>
</feature>
<accession>A0A1V4AVF6</accession>